<keyword evidence="1" id="KW-0540">Nuclease</keyword>
<proteinExistence type="predicted"/>
<protein>
    <submittedName>
        <fullName evidence="1">CRISPR-associated endonuclease Cas12b</fullName>
    </submittedName>
</protein>
<evidence type="ECO:0000313" key="1">
    <source>
        <dbReference type="EMBL" id="KAK3914083.1"/>
    </source>
</evidence>
<dbReference type="AlphaFoldDB" id="A0AAE1H3W7"/>
<sequence length="120" mass="14313">MSFPHLSKAFMSHDEMAHKFLDEIRSEESDFHQILAQIRAGNINVKQPVNKKYEMSQRRLHRLAETYGKYKEREEIFTYLEAVAYNLKIQPELRLVRHGLAPQYILHKASRGIYRKRRAV</sequence>
<evidence type="ECO:0000313" key="2">
    <source>
        <dbReference type="Proteomes" id="UP001219518"/>
    </source>
</evidence>
<dbReference type="EMBL" id="JAHWGI010000349">
    <property type="protein sequence ID" value="KAK3914083.1"/>
    <property type="molecule type" value="Genomic_DNA"/>
</dbReference>
<dbReference type="Proteomes" id="UP001219518">
    <property type="component" value="Unassembled WGS sequence"/>
</dbReference>
<dbReference type="GO" id="GO:0004519">
    <property type="term" value="F:endonuclease activity"/>
    <property type="evidence" value="ECO:0007669"/>
    <property type="project" value="UniProtKB-KW"/>
</dbReference>
<accession>A0AAE1H3W7</accession>
<name>A0AAE1H3W7_9NEOP</name>
<organism evidence="1 2">
    <name type="scientific">Frankliniella fusca</name>
    <dbReference type="NCBI Taxonomy" id="407009"/>
    <lineage>
        <taxon>Eukaryota</taxon>
        <taxon>Metazoa</taxon>
        <taxon>Ecdysozoa</taxon>
        <taxon>Arthropoda</taxon>
        <taxon>Hexapoda</taxon>
        <taxon>Insecta</taxon>
        <taxon>Pterygota</taxon>
        <taxon>Neoptera</taxon>
        <taxon>Paraneoptera</taxon>
        <taxon>Thysanoptera</taxon>
        <taxon>Terebrantia</taxon>
        <taxon>Thripoidea</taxon>
        <taxon>Thripidae</taxon>
        <taxon>Frankliniella</taxon>
    </lineage>
</organism>
<gene>
    <name evidence="1" type="ORF">KUF71_023496</name>
</gene>
<reference evidence="1" key="1">
    <citation type="submission" date="2021-07" db="EMBL/GenBank/DDBJ databases">
        <authorList>
            <person name="Catto M.A."/>
            <person name="Jacobson A."/>
            <person name="Kennedy G."/>
            <person name="Labadie P."/>
            <person name="Hunt B.G."/>
            <person name="Srinivasan R."/>
        </authorList>
    </citation>
    <scope>NUCLEOTIDE SEQUENCE</scope>
    <source>
        <strain evidence="1">PL_HMW_Pooled</strain>
        <tissue evidence="1">Head</tissue>
    </source>
</reference>
<comment type="caution">
    <text evidence="1">The sequence shown here is derived from an EMBL/GenBank/DDBJ whole genome shotgun (WGS) entry which is preliminary data.</text>
</comment>
<keyword evidence="1" id="KW-0378">Hydrolase</keyword>
<reference evidence="1" key="2">
    <citation type="journal article" date="2023" name="BMC Genomics">
        <title>Pest status, molecular evolution, and epigenetic factors derived from the genome assembly of Frankliniella fusca, a thysanopteran phytovirus vector.</title>
        <authorList>
            <person name="Catto M.A."/>
            <person name="Labadie P.E."/>
            <person name="Jacobson A.L."/>
            <person name="Kennedy G.G."/>
            <person name="Srinivasan R."/>
            <person name="Hunt B.G."/>
        </authorList>
    </citation>
    <scope>NUCLEOTIDE SEQUENCE</scope>
    <source>
        <strain evidence="1">PL_HMW_Pooled</strain>
    </source>
</reference>
<keyword evidence="2" id="KW-1185">Reference proteome</keyword>
<keyword evidence="1" id="KW-0255">Endonuclease</keyword>